<dbReference type="Pfam" id="PF00069">
    <property type="entry name" value="Pkinase"/>
    <property type="match status" value="1"/>
</dbReference>
<evidence type="ECO:0000259" key="6">
    <source>
        <dbReference type="PROSITE" id="PS50011"/>
    </source>
</evidence>
<dbReference type="SMART" id="SM00220">
    <property type="entry name" value="S_TKc"/>
    <property type="match status" value="1"/>
</dbReference>
<proteinExistence type="inferred from homology"/>
<dbReference type="InterPro" id="IPR000719">
    <property type="entry name" value="Prot_kinase_dom"/>
</dbReference>
<dbReference type="SMART" id="SM00382">
    <property type="entry name" value="AAA"/>
    <property type="match status" value="1"/>
</dbReference>
<sequence>WGTVKYHSPLQLFAHPPFPTPFPPIKRCGAINPSATEMLTLYDLITKYKNTNHSTQSSGQPLLPWMIPRYPMVNDPGKNDPIAQSLALMHQSYRLQSMESVVPNTKLSHDIPWVEKYRPVVLTDIVGNEATILRLTAFSREGNVPNIIIAGPPGCGKTTSILCLAHALIGSSYKEAVLELNASNDRGIDVVRNKIKMFAQKKVTLPPGRQKIIILDEADSMTEGAQQALRRTMEIYSRTTRFALACNDSSKLIEPIQSRCAVLRYARLTAAQIMARLIEVCRAENVSYTDEGLEAIVFTADGDMRQVYANDMTLIFENQTEAQALLNRLTTIIPSFGMRLAPSECKLMLRNAIHRKTMEPVAVKIMKIDLKDDIRSICQEIHTLRECRHPNIVQFYGSYLRNNKLWICMEYCGGQSMQDIYLYTRKPLEEDCIAFVSRETLQGLSFMHERGRIHRDIKGANILLTDDGRVKVADFGVAAQLNNTIGKRTTLIGTPYWMAPEVASIESRGAGYDGKCDVWGVGITAIEYAELQPPMFDLDPRKALQILGSRNYRSPSLQDRHKWSQRFHSFVKCCLIKHERRRPDAATMLTHNFVTNPSLSPKLTQRLLNFKRQLELQAKQPLQPASPPPPVPPPPTDVVISKLPLSNVPQNGFFGLSQDSGPYPSDSPMVIPVDAQASNVVHTHQPLQQFVSTRHVLLSNDSRLLSNVQFQDSLSQSNLQVEPTECSTASSDILSAECLPNPREVIVLADPSKAIVTNGSPQVDHSPSKLSESNSDLAPAVPARSSRGVSMDTSNSEERFSSIPESSESTRSVSVGDKQKPKRPAPPPSVIRINCNPPSSVAPLKVGGDASLPGGLGVGDGGLFTDGLLRGSSEDLLREVMDAFEKRRSCIELPDSYPYIIDTFRIQEDTYSNQNPLELERSDPNVEDFTAGNAYVLGFIATSFSIINERCAFNDISSSSIRRRR</sequence>
<keyword evidence="2" id="KW-0235">DNA replication</keyword>
<reference evidence="7" key="1">
    <citation type="journal article" date="2011" name="Genome Biol.">
        <title>The draft genome of the carcinogenic human liver fluke Clonorchis sinensis.</title>
        <authorList>
            <person name="Wang X."/>
            <person name="Chen W."/>
            <person name="Huang Y."/>
            <person name="Sun J."/>
            <person name="Men J."/>
            <person name="Liu H."/>
            <person name="Luo F."/>
            <person name="Guo L."/>
            <person name="Lv X."/>
            <person name="Deng C."/>
            <person name="Zhou C."/>
            <person name="Fan Y."/>
            <person name="Li X."/>
            <person name="Huang L."/>
            <person name="Hu Y."/>
            <person name="Liang C."/>
            <person name="Hu X."/>
            <person name="Xu J."/>
            <person name="Yu X."/>
        </authorList>
    </citation>
    <scope>NUCLEOTIDE SEQUENCE [LARGE SCALE GENOMIC DNA]</scope>
    <source>
        <strain evidence="7">Henan</strain>
    </source>
</reference>
<dbReference type="AlphaFoldDB" id="G7Y5R4"/>
<evidence type="ECO:0000313" key="8">
    <source>
        <dbReference type="Proteomes" id="UP000008909"/>
    </source>
</evidence>
<feature type="compositionally biased region" description="Polar residues" evidence="5">
    <location>
        <begin position="757"/>
        <end position="776"/>
    </location>
</feature>
<gene>
    <name evidence="7" type="ORF">CLF_101436</name>
</gene>
<keyword evidence="3" id="KW-0547">Nucleotide-binding</keyword>
<dbReference type="InterPro" id="IPR003959">
    <property type="entry name" value="ATPase_AAA_core"/>
</dbReference>
<dbReference type="GO" id="GO:0006260">
    <property type="term" value="P:DNA replication"/>
    <property type="evidence" value="ECO:0007669"/>
    <property type="project" value="UniProtKB-KW"/>
</dbReference>
<comment type="similarity">
    <text evidence="1">Belongs to the protein kinase superfamily. STE Ser/Thr protein kinase family. STE20 subfamily.</text>
</comment>
<dbReference type="GO" id="GO:0016887">
    <property type="term" value="F:ATP hydrolysis activity"/>
    <property type="evidence" value="ECO:0007669"/>
    <property type="project" value="InterPro"/>
</dbReference>
<reference key="2">
    <citation type="submission" date="2011-10" db="EMBL/GenBank/DDBJ databases">
        <title>The genome and transcriptome sequence of Clonorchis sinensis provide insights into the carcinogenic liver fluke.</title>
        <authorList>
            <person name="Wang X."/>
            <person name="Huang Y."/>
            <person name="Chen W."/>
            <person name="Liu H."/>
            <person name="Guo L."/>
            <person name="Chen Y."/>
            <person name="Luo F."/>
            <person name="Zhou W."/>
            <person name="Sun J."/>
            <person name="Mao Q."/>
            <person name="Liang P."/>
            <person name="Zhou C."/>
            <person name="Tian Y."/>
            <person name="Men J."/>
            <person name="Lv X."/>
            <person name="Huang L."/>
            <person name="Zhou J."/>
            <person name="Hu Y."/>
            <person name="Li R."/>
            <person name="Zhang F."/>
            <person name="Lei H."/>
            <person name="Li X."/>
            <person name="Hu X."/>
            <person name="Liang C."/>
            <person name="Xu J."/>
            <person name="Wu Z."/>
            <person name="Yu X."/>
        </authorList>
    </citation>
    <scope>NUCLEOTIDE SEQUENCE</scope>
    <source>
        <strain>Henan</strain>
    </source>
</reference>
<accession>G7Y5R4</accession>
<dbReference type="Gene3D" id="1.10.510.10">
    <property type="entry name" value="Transferase(Phosphotransferase) domain 1"/>
    <property type="match status" value="1"/>
</dbReference>
<keyword evidence="8" id="KW-1185">Reference proteome</keyword>
<evidence type="ECO:0000256" key="3">
    <source>
        <dbReference type="ARBA" id="ARBA00022741"/>
    </source>
</evidence>
<dbReference type="CDD" id="cd18140">
    <property type="entry name" value="HLD_clamp_RFC"/>
    <property type="match status" value="1"/>
</dbReference>
<feature type="region of interest" description="Disordered" evidence="5">
    <location>
        <begin position="757"/>
        <end position="836"/>
    </location>
</feature>
<evidence type="ECO:0000313" key="7">
    <source>
        <dbReference type="EMBL" id="GAA48300.1"/>
    </source>
</evidence>
<organism evidence="7 8">
    <name type="scientific">Clonorchis sinensis</name>
    <name type="common">Chinese liver fluke</name>
    <dbReference type="NCBI Taxonomy" id="79923"/>
    <lineage>
        <taxon>Eukaryota</taxon>
        <taxon>Metazoa</taxon>
        <taxon>Spiralia</taxon>
        <taxon>Lophotrochozoa</taxon>
        <taxon>Platyhelminthes</taxon>
        <taxon>Trematoda</taxon>
        <taxon>Digenea</taxon>
        <taxon>Opisthorchiida</taxon>
        <taxon>Opisthorchiata</taxon>
        <taxon>Opisthorchiidae</taxon>
        <taxon>Clonorchis</taxon>
    </lineage>
</organism>
<dbReference type="Gene3D" id="1.10.8.60">
    <property type="match status" value="1"/>
</dbReference>
<evidence type="ECO:0000256" key="4">
    <source>
        <dbReference type="ARBA" id="ARBA00022840"/>
    </source>
</evidence>
<name>G7Y5R4_CLOSI</name>
<evidence type="ECO:0000256" key="5">
    <source>
        <dbReference type="SAM" id="MobiDB-lite"/>
    </source>
</evidence>
<dbReference type="FunFam" id="3.40.50.300:FF:000107">
    <property type="entry name" value="Replication factor C subunit 4"/>
    <property type="match status" value="1"/>
</dbReference>
<dbReference type="SUPFAM" id="SSF56112">
    <property type="entry name" value="Protein kinase-like (PK-like)"/>
    <property type="match status" value="1"/>
</dbReference>
<dbReference type="PROSITE" id="PS50011">
    <property type="entry name" value="PROTEIN_KINASE_DOM"/>
    <property type="match status" value="1"/>
</dbReference>
<dbReference type="GO" id="GO:0005524">
    <property type="term" value="F:ATP binding"/>
    <property type="evidence" value="ECO:0007669"/>
    <property type="project" value="UniProtKB-KW"/>
</dbReference>
<dbReference type="Proteomes" id="UP000008909">
    <property type="component" value="Unassembled WGS sequence"/>
</dbReference>
<dbReference type="PANTHER" id="PTHR48012">
    <property type="entry name" value="STERILE20-LIKE KINASE, ISOFORM B-RELATED"/>
    <property type="match status" value="1"/>
</dbReference>
<dbReference type="GO" id="GO:0005737">
    <property type="term" value="C:cytoplasm"/>
    <property type="evidence" value="ECO:0007669"/>
    <property type="project" value="TreeGrafter"/>
</dbReference>
<dbReference type="CDD" id="cd06613">
    <property type="entry name" value="STKc_MAP4K3_like"/>
    <property type="match status" value="1"/>
</dbReference>
<dbReference type="Pfam" id="PF00004">
    <property type="entry name" value="AAA"/>
    <property type="match status" value="1"/>
</dbReference>
<protein>
    <submittedName>
        <fullName evidence="7">Replication factor C subunit 2</fullName>
    </submittedName>
</protein>
<dbReference type="InterPro" id="IPR050629">
    <property type="entry name" value="STE20/SPS1-PAK"/>
</dbReference>
<dbReference type="SUPFAM" id="SSF52540">
    <property type="entry name" value="P-loop containing nucleoside triphosphate hydrolases"/>
    <property type="match status" value="1"/>
</dbReference>
<dbReference type="InterPro" id="IPR011009">
    <property type="entry name" value="Kinase-like_dom_sf"/>
</dbReference>
<dbReference type="InterPro" id="IPR047854">
    <property type="entry name" value="RFC_lid"/>
</dbReference>
<evidence type="ECO:0000256" key="2">
    <source>
        <dbReference type="ARBA" id="ARBA00022705"/>
    </source>
</evidence>
<feature type="non-terminal residue" evidence="7">
    <location>
        <position position="1"/>
    </location>
</feature>
<dbReference type="CDD" id="cd00009">
    <property type="entry name" value="AAA"/>
    <property type="match status" value="1"/>
</dbReference>
<keyword evidence="4" id="KW-0067">ATP-binding</keyword>
<dbReference type="GO" id="GO:0008349">
    <property type="term" value="F:MAP kinase kinase kinase kinase activity"/>
    <property type="evidence" value="ECO:0007669"/>
    <property type="project" value="TreeGrafter"/>
</dbReference>
<dbReference type="PANTHER" id="PTHR48012:SF18">
    <property type="entry name" value="HAPPYHOUR, ISOFORM A"/>
    <property type="match status" value="1"/>
</dbReference>
<dbReference type="InterPro" id="IPR003593">
    <property type="entry name" value="AAA+_ATPase"/>
</dbReference>
<feature type="domain" description="Protein kinase" evidence="6">
    <location>
        <begin position="293"/>
        <end position="594"/>
    </location>
</feature>
<dbReference type="EMBL" id="DF142881">
    <property type="protein sequence ID" value="GAA48300.1"/>
    <property type="molecule type" value="Genomic_DNA"/>
</dbReference>
<feature type="compositionally biased region" description="Low complexity" evidence="5">
    <location>
        <begin position="801"/>
        <end position="814"/>
    </location>
</feature>
<dbReference type="Gene3D" id="3.40.50.300">
    <property type="entry name" value="P-loop containing nucleotide triphosphate hydrolases"/>
    <property type="match status" value="1"/>
</dbReference>
<evidence type="ECO:0000256" key="1">
    <source>
        <dbReference type="ARBA" id="ARBA00008874"/>
    </source>
</evidence>
<dbReference type="InterPro" id="IPR027417">
    <property type="entry name" value="P-loop_NTPase"/>
</dbReference>